<comment type="similarity">
    <text evidence="1">Belongs to the LysR transcriptional regulatory family.</text>
</comment>
<evidence type="ECO:0000313" key="7">
    <source>
        <dbReference type="Proteomes" id="UP000443353"/>
    </source>
</evidence>
<evidence type="ECO:0000313" key="6">
    <source>
        <dbReference type="EMBL" id="MVW60057.1"/>
    </source>
</evidence>
<name>A0A7X3FZV9_9BURK</name>
<dbReference type="Proteomes" id="UP000443353">
    <property type="component" value="Unassembled WGS sequence"/>
</dbReference>
<reference evidence="6 7" key="1">
    <citation type="submission" date="2019-12" db="EMBL/GenBank/DDBJ databases">
        <authorList>
            <person name="Li C."/>
            <person name="Zhao J."/>
        </authorList>
    </citation>
    <scope>NUCLEOTIDE SEQUENCE [LARGE SCALE GENOMIC DNA]</scope>
    <source>
        <strain evidence="6 7">NEAU-DD11</strain>
    </source>
</reference>
<dbReference type="PRINTS" id="PR00039">
    <property type="entry name" value="HTHLYSR"/>
</dbReference>
<feature type="domain" description="HTH lysR-type" evidence="5">
    <location>
        <begin position="14"/>
        <end position="71"/>
    </location>
</feature>
<comment type="caution">
    <text evidence="6">The sequence shown here is derived from an EMBL/GenBank/DDBJ whole genome shotgun (WGS) entry which is preliminary data.</text>
</comment>
<dbReference type="SUPFAM" id="SSF53850">
    <property type="entry name" value="Periplasmic binding protein-like II"/>
    <property type="match status" value="1"/>
</dbReference>
<dbReference type="InterPro" id="IPR000847">
    <property type="entry name" value="LysR_HTH_N"/>
</dbReference>
<dbReference type="Pfam" id="PF00126">
    <property type="entry name" value="HTH_1"/>
    <property type="match status" value="1"/>
</dbReference>
<keyword evidence="3" id="KW-0238">DNA-binding</keyword>
<dbReference type="PROSITE" id="PS50931">
    <property type="entry name" value="HTH_LYSR"/>
    <property type="match status" value="1"/>
</dbReference>
<dbReference type="InterPro" id="IPR036388">
    <property type="entry name" value="WH-like_DNA-bd_sf"/>
</dbReference>
<dbReference type="PANTHER" id="PTHR30419:SF8">
    <property type="entry name" value="NITROGEN ASSIMILATION TRANSCRIPTIONAL ACTIVATOR-RELATED"/>
    <property type="match status" value="1"/>
</dbReference>
<proteinExistence type="inferred from homology"/>
<evidence type="ECO:0000256" key="2">
    <source>
        <dbReference type="ARBA" id="ARBA00023015"/>
    </source>
</evidence>
<evidence type="ECO:0000256" key="1">
    <source>
        <dbReference type="ARBA" id="ARBA00009437"/>
    </source>
</evidence>
<dbReference type="EMBL" id="WSES01000002">
    <property type="protein sequence ID" value="MVW60057.1"/>
    <property type="molecule type" value="Genomic_DNA"/>
</dbReference>
<dbReference type="PANTHER" id="PTHR30419">
    <property type="entry name" value="HTH-TYPE TRANSCRIPTIONAL REGULATOR YBHD"/>
    <property type="match status" value="1"/>
</dbReference>
<dbReference type="GO" id="GO:0005829">
    <property type="term" value="C:cytosol"/>
    <property type="evidence" value="ECO:0007669"/>
    <property type="project" value="TreeGrafter"/>
</dbReference>
<organism evidence="6 7">
    <name type="scientific">Massilia cellulosiltytica</name>
    <dbReference type="NCBI Taxonomy" id="2683234"/>
    <lineage>
        <taxon>Bacteria</taxon>
        <taxon>Pseudomonadati</taxon>
        <taxon>Pseudomonadota</taxon>
        <taxon>Betaproteobacteria</taxon>
        <taxon>Burkholderiales</taxon>
        <taxon>Oxalobacteraceae</taxon>
        <taxon>Telluria group</taxon>
        <taxon>Massilia</taxon>
    </lineage>
</organism>
<keyword evidence="7" id="KW-1185">Reference proteome</keyword>
<accession>A0A7X3FZV9</accession>
<sequence length="324" mass="35178">MSDPRSDRFVRAYLKTRHLVLLVELGRHGSIMQAAQAANLTQPAASKLLGELEHALGVTLFERLPRGVEPTWYGKVLIRRAGASLAEMDAAYQEVMELMSGLRGRVAVGAILTPSTTLVPAAVTLLKTRHARLNVSIEVGSSKQLVERLRAGDLDIVIGRVVDGSIADEFHFEPITDEPHSLIVRAGHPLLGARGLDLAELAQQAWIVPPAGSMVRDRMASLFLTQGLEQPAETVSTAELPVVTTLLLGSDMVAPMSVELVKPYLDSGLLAVLPYELNLRMDVYGIITRRHHQLSPAAEAMLGALRETATRPKPTARVTYIKSV</sequence>
<dbReference type="GO" id="GO:0003677">
    <property type="term" value="F:DNA binding"/>
    <property type="evidence" value="ECO:0007669"/>
    <property type="project" value="UniProtKB-KW"/>
</dbReference>
<evidence type="ECO:0000259" key="5">
    <source>
        <dbReference type="PROSITE" id="PS50931"/>
    </source>
</evidence>
<keyword evidence="4" id="KW-0804">Transcription</keyword>
<dbReference type="SUPFAM" id="SSF46785">
    <property type="entry name" value="Winged helix' DNA-binding domain"/>
    <property type="match status" value="1"/>
</dbReference>
<dbReference type="InterPro" id="IPR036390">
    <property type="entry name" value="WH_DNA-bd_sf"/>
</dbReference>
<evidence type="ECO:0000256" key="4">
    <source>
        <dbReference type="ARBA" id="ARBA00023163"/>
    </source>
</evidence>
<keyword evidence="2" id="KW-0805">Transcription regulation</keyword>
<dbReference type="Pfam" id="PF03466">
    <property type="entry name" value="LysR_substrate"/>
    <property type="match status" value="1"/>
</dbReference>
<gene>
    <name evidence="6" type="ORF">GPY61_08930</name>
</gene>
<protein>
    <submittedName>
        <fullName evidence="6">LysR family transcriptional regulator</fullName>
    </submittedName>
</protein>
<dbReference type="Gene3D" id="1.10.10.10">
    <property type="entry name" value="Winged helix-like DNA-binding domain superfamily/Winged helix DNA-binding domain"/>
    <property type="match status" value="1"/>
</dbReference>
<dbReference type="RefSeq" id="WP_056129803.1">
    <property type="nucleotide sequence ID" value="NZ_CP168562.1"/>
</dbReference>
<dbReference type="GO" id="GO:0003700">
    <property type="term" value="F:DNA-binding transcription factor activity"/>
    <property type="evidence" value="ECO:0007669"/>
    <property type="project" value="InterPro"/>
</dbReference>
<dbReference type="AlphaFoldDB" id="A0A7X3FZV9"/>
<dbReference type="InterPro" id="IPR050950">
    <property type="entry name" value="HTH-type_LysR_regulators"/>
</dbReference>
<dbReference type="Gene3D" id="3.40.190.10">
    <property type="entry name" value="Periplasmic binding protein-like II"/>
    <property type="match status" value="2"/>
</dbReference>
<evidence type="ECO:0000256" key="3">
    <source>
        <dbReference type="ARBA" id="ARBA00023125"/>
    </source>
</evidence>
<dbReference type="InterPro" id="IPR005119">
    <property type="entry name" value="LysR_subst-bd"/>
</dbReference>